<dbReference type="InterPro" id="IPR023395">
    <property type="entry name" value="MCP_dom_sf"/>
</dbReference>
<evidence type="ECO:0000256" key="1">
    <source>
        <dbReference type="ARBA" id="ARBA00004141"/>
    </source>
</evidence>
<dbReference type="InterPro" id="IPR018108">
    <property type="entry name" value="MCP_transmembrane"/>
</dbReference>
<reference evidence="11 12" key="1">
    <citation type="submission" date="2017-03" db="EMBL/GenBank/DDBJ databases">
        <title>WGS assembly of Porphyra umbilicalis.</title>
        <authorList>
            <person name="Brawley S.H."/>
            <person name="Blouin N.A."/>
            <person name="Ficko-Blean E."/>
            <person name="Wheeler G.L."/>
            <person name="Lohr M."/>
            <person name="Goodson H.V."/>
            <person name="Jenkins J.W."/>
            <person name="Blaby-Haas C.E."/>
            <person name="Helliwell K.E."/>
            <person name="Chan C."/>
            <person name="Marriage T."/>
            <person name="Bhattacharya D."/>
            <person name="Klein A.S."/>
            <person name="Badis Y."/>
            <person name="Brodie J."/>
            <person name="Cao Y."/>
            <person name="Collen J."/>
            <person name="Dittami S.M."/>
            <person name="Gachon C.M."/>
            <person name="Green B.R."/>
            <person name="Karpowicz S."/>
            <person name="Kim J.W."/>
            <person name="Kudahl U."/>
            <person name="Lin S."/>
            <person name="Michel G."/>
            <person name="Mittag M."/>
            <person name="Olson B.J."/>
            <person name="Pangilinan J."/>
            <person name="Peng Y."/>
            <person name="Qiu H."/>
            <person name="Shu S."/>
            <person name="Singer J.T."/>
            <person name="Smith A.G."/>
            <person name="Sprecher B.N."/>
            <person name="Wagner V."/>
            <person name="Wang W."/>
            <person name="Wang Z.-Y."/>
            <person name="Yan J."/>
            <person name="Yarish C."/>
            <person name="Zoeuner-Riek S."/>
            <person name="Zhuang Y."/>
            <person name="Zou Y."/>
            <person name="Lindquist E.A."/>
            <person name="Grimwood J."/>
            <person name="Barry K."/>
            <person name="Rokhsar D.S."/>
            <person name="Schmutz J."/>
            <person name="Stiller J.W."/>
            <person name="Grossman A.R."/>
            <person name="Prochnik S.E."/>
        </authorList>
    </citation>
    <scope>NUCLEOTIDE SEQUENCE [LARGE SCALE GENOMIC DNA]</scope>
    <source>
        <strain evidence="11">4086291</strain>
    </source>
</reference>
<evidence type="ECO:0000256" key="7">
    <source>
        <dbReference type="ARBA" id="ARBA00023136"/>
    </source>
</evidence>
<keyword evidence="12" id="KW-1185">Reference proteome</keyword>
<comment type="similarity">
    <text evidence="2 9">Belongs to the mitochondrial carrier (TC 2.A.29) family.</text>
</comment>
<dbReference type="Gene3D" id="1.50.40.10">
    <property type="entry name" value="Mitochondrial carrier domain"/>
    <property type="match status" value="2"/>
</dbReference>
<feature type="repeat" description="Solcar" evidence="8">
    <location>
        <begin position="37"/>
        <end position="117"/>
    </location>
</feature>
<feature type="repeat" description="Solcar" evidence="8">
    <location>
        <begin position="238"/>
        <end position="326"/>
    </location>
</feature>
<feature type="compositionally biased region" description="Pro residues" evidence="10">
    <location>
        <begin position="8"/>
        <end position="21"/>
    </location>
</feature>
<evidence type="ECO:0000256" key="9">
    <source>
        <dbReference type="RuleBase" id="RU000488"/>
    </source>
</evidence>
<gene>
    <name evidence="11" type="ORF">BU14_0152s0053</name>
</gene>
<dbReference type="PANTHER" id="PTHR45667">
    <property type="entry name" value="S-ADENOSYLMETHIONINE MITOCHONDRIAL CARRIER PROTEIN"/>
    <property type="match status" value="1"/>
</dbReference>
<dbReference type="SUPFAM" id="SSF103506">
    <property type="entry name" value="Mitochondrial carrier"/>
    <property type="match status" value="1"/>
</dbReference>
<evidence type="ECO:0000313" key="11">
    <source>
        <dbReference type="EMBL" id="OSX77358.1"/>
    </source>
</evidence>
<dbReference type="OrthoDB" id="276989at2759"/>
<evidence type="ECO:0000256" key="5">
    <source>
        <dbReference type="ARBA" id="ARBA00022737"/>
    </source>
</evidence>
<evidence type="ECO:0000256" key="3">
    <source>
        <dbReference type="ARBA" id="ARBA00022448"/>
    </source>
</evidence>
<sequence length="358" mass="35291">MDPFLRRSPPPTPPPPPPPPARLDAAAAAAKFRAAVTGARTTLTDGALAQAAVVALLLPLDAVKTRLQVMPAAARPTAVAARLGAAGHWYGGLVPAVAGALPYGALTFGTYEVAKEVLAERAPRLPRRRRLVAAAVLADAVGGLWLAPAENIKQKVQTGVYADAASAVRIMARTGGVSAFYQGYGALLARDLPARACQLAVYEAIKGRLTARAAAAAADGSGSAAGTSAPRPSPPAPLRPAVALAVGAASGAIAGAATAPLDALKTRMMAQRGGPANLYANVVHAAIQSVRVDGPAALWRGVLPRTVYAAASAACFFGAYEAVKRLHAAGAGAAAAAARGGGGGGGGGGAPRGGAGGG</sequence>
<evidence type="ECO:0000256" key="4">
    <source>
        <dbReference type="ARBA" id="ARBA00022692"/>
    </source>
</evidence>
<dbReference type="AlphaFoldDB" id="A0A1X6P927"/>
<keyword evidence="6" id="KW-1133">Transmembrane helix</keyword>
<keyword evidence="7 8" id="KW-0472">Membrane</keyword>
<feature type="region of interest" description="Disordered" evidence="10">
    <location>
        <begin position="1"/>
        <end position="23"/>
    </location>
</feature>
<evidence type="ECO:0000256" key="2">
    <source>
        <dbReference type="ARBA" id="ARBA00006375"/>
    </source>
</evidence>
<comment type="subcellular location">
    <subcellularLocation>
        <location evidence="1">Membrane</location>
        <topology evidence="1">Multi-pass membrane protein</topology>
    </subcellularLocation>
</comment>
<dbReference type="PROSITE" id="PS50920">
    <property type="entry name" value="SOLCAR"/>
    <property type="match status" value="3"/>
</dbReference>
<keyword evidence="3 9" id="KW-0813">Transport</keyword>
<dbReference type="Pfam" id="PF00153">
    <property type="entry name" value="Mito_carr"/>
    <property type="match status" value="3"/>
</dbReference>
<dbReference type="GO" id="GO:0016020">
    <property type="term" value="C:membrane"/>
    <property type="evidence" value="ECO:0007669"/>
    <property type="project" value="UniProtKB-SubCell"/>
</dbReference>
<keyword evidence="4 8" id="KW-0812">Transmembrane</keyword>
<protein>
    <recommendedName>
        <fullName evidence="13">Mitochondrial carrier protein</fullName>
    </recommendedName>
</protein>
<feature type="repeat" description="Solcar" evidence="8">
    <location>
        <begin position="126"/>
        <end position="208"/>
    </location>
</feature>
<evidence type="ECO:0000256" key="6">
    <source>
        <dbReference type="ARBA" id="ARBA00022989"/>
    </source>
</evidence>
<dbReference type="Proteomes" id="UP000218209">
    <property type="component" value="Unassembled WGS sequence"/>
</dbReference>
<feature type="region of interest" description="Disordered" evidence="10">
    <location>
        <begin position="339"/>
        <end position="358"/>
    </location>
</feature>
<name>A0A1X6P927_PORUM</name>
<evidence type="ECO:0000256" key="8">
    <source>
        <dbReference type="PROSITE-ProRule" id="PRU00282"/>
    </source>
</evidence>
<evidence type="ECO:0000256" key="10">
    <source>
        <dbReference type="SAM" id="MobiDB-lite"/>
    </source>
</evidence>
<organism evidence="11 12">
    <name type="scientific">Porphyra umbilicalis</name>
    <name type="common">Purple laver</name>
    <name type="synonym">Red alga</name>
    <dbReference type="NCBI Taxonomy" id="2786"/>
    <lineage>
        <taxon>Eukaryota</taxon>
        <taxon>Rhodophyta</taxon>
        <taxon>Bangiophyceae</taxon>
        <taxon>Bangiales</taxon>
        <taxon>Bangiaceae</taxon>
        <taxon>Porphyra</taxon>
    </lineage>
</organism>
<evidence type="ECO:0000313" key="12">
    <source>
        <dbReference type="Proteomes" id="UP000218209"/>
    </source>
</evidence>
<evidence type="ECO:0008006" key="13">
    <source>
        <dbReference type="Google" id="ProtNLM"/>
    </source>
</evidence>
<feature type="non-terminal residue" evidence="11">
    <location>
        <position position="358"/>
    </location>
</feature>
<keyword evidence="5" id="KW-0677">Repeat</keyword>
<accession>A0A1X6P927</accession>
<dbReference type="EMBL" id="KV918841">
    <property type="protein sequence ID" value="OSX77358.1"/>
    <property type="molecule type" value="Genomic_DNA"/>
</dbReference>
<proteinExistence type="inferred from homology"/>